<evidence type="ECO:0000313" key="2">
    <source>
        <dbReference type="Proteomes" id="UP000011864"/>
    </source>
</evidence>
<dbReference type="Gene3D" id="3.60.20.40">
    <property type="match status" value="1"/>
</dbReference>
<dbReference type="InterPro" id="IPR043137">
    <property type="entry name" value="GGT_ssub_C"/>
</dbReference>
<dbReference type="AlphaFoldDB" id="M4RR09"/>
<evidence type="ECO:0000313" key="1">
    <source>
        <dbReference type="EMBL" id="AGH45083.1"/>
    </source>
</evidence>
<dbReference type="SUPFAM" id="SSF56235">
    <property type="entry name" value="N-terminal nucleophile aminohydrolases (Ntn hydrolases)"/>
    <property type="match status" value="1"/>
</dbReference>
<name>M4RR09_9ALTE</name>
<dbReference type="STRING" id="1129794.C427_2974"/>
<organism evidence="1 2">
    <name type="scientific">Paraglaciecola psychrophila 170</name>
    <dbReference type="NCBI Taxonomy" id="1129794"/>
    <lineage>
        <taxon>Bacteria</taxon>
        <taxon>Pseudomonadati</taxon>
        <taxon>Pseudomonadota</taxon>
        <taxon>Gammaproteobacteria</taxon>
        <taxon>Alteromonadales</taxon>
        <taxon>Alteromonadaceae</taxon>
        <taxon>Paraglaciecola</taxon>
    </lineage>
</organism>
<reference evidence="1 2" key="1">
    <citation type="journal article" date="2013" name="Genome Announc.">
        <title>Complete Genome Sequence of Glaciecola psychrophila Strain 170T.</title>
        <authorList>
            <person name="Yin J."/>
            <person name="Chen J."/>
            <person name="Liu G."/>
            <person name="Yu Y."/>
            <person name="Song L."/>
            <person name="Wang X."/>
            <person name="Qu X."/>
        </authorList>
    </citation>
    <scope>NUCLEOTIDE SEQUENCE [LARGE SCALE GENOMIC DNA]</scope>
    <source>
        <strain evidence="1 2">170</strain>
    </source>
</reference>
<dbReference type="eggNOG" id="COG0405">
    <property type="taxonomic scope" value="Bacteria"/>
</dbReference>
<proteinExistence type="predicted"/>
<accession>M4RR09</accession>
<gene>
    <name evidence="1" type="ORF">C427_2974</name>
</gene>
<keyword evidence="2" id="KW-1185">Reference proteome</keyword>
<sequence>MGVFDWGLDIQQAINLPKVTNRNDYKAPVKDIQIEGLKPMLEKIGHKVQIRDLNSVLHCIQINDGVLIDGADIRREDVAVGF</sequence>
<dbReference type="InterPro" id="IPR029055">
    <property type="entry name" value="Ntn_hydrolases_N"/>
</dbReference>
<dbReference type="HOGENOM" id="CLU_2555226_0_0_6"/>
<dbReference type="KEGG" id="gps:C427_2974"/>
<dbReference type="PATRIC" id="fig|1129794.4.peg.2957"/>
<protein>
    <submittedName>
        <fullName evidence="1">Gamma-glutamyltranspeptidase</fullName>
    </submittedName>
</protein>
<dbReference type="Proteomes" id="UP000011864">
    <property type="component" value="Chromosome"/>
</dbReference>
<dbReference type="EMBL" id="CP003837">
    <property type="protein sequence ID" value="AGH45083.1"/>
    <property type="molecule type" value="Genomic_DNA"/>
</dbReference>